<name>A0A1I8FMQ7_9PLAT</name>
<feature type="compositionally biased region" description="Low complexity" evidence="1">
    <location>
        <begin position="33"/>
        <end position="45"/>
    </location>
</feature>
<organism evidence="2 3">
    <name type="scientific">Macrostomum lignano</name>
    <dbReference type="NCBI Taxonomy" id="282301"/>
    <lineage>
        <taxon>Eukaryota</taxon>
        <taxon>Metazoa</taxon>
        <taxon>Spiralia</taxon>
        <taxon>Lophotrochozoa</taxon>
        <taxon>Platyhelminthes</taxon>
        <taxon>Rhabditophora</taxon>
        <taxon>Macrostomorpha</taxon>
        <taxon>Macrostomida</taxon>
        <taxon>Macrostomidae</taxon>
        <taxon>Macrostomum</taxon>
    </lineage>
</organism>
<keyword evidence="2" id="KW-1185">Reference proteome</keyword>
<protein>
    <submittedName>
        <fullName evidence="3">KI26B protein</fullName>
    </submittedName>
</protein>
<accession>A0A1I8FMQ7</accession>
<dbReference type="Proteomes" id="UP000095280">
    <property type="component" value="Unplaced"/>
</dbReference>
<evidence type="ECO:0000313" key="3">
    <source>
        <dbReference type="WBParaSite" id="maker-unitig_40644-snap-gene-0.2-mRNA-1"/>
    </source>
</evidence>
<evidence type="ECO:0000256" key="1">
    <source>
        <dbReference type="SAM" id="MobiDB-lite"/>
    </source>
</evidence>
<proteinExistence type="predicted"/>
<dbReference type="AlphaFoldDB" id="A0A1I8FMQ7"/>
<sequence length="85" mass="8801">NILRPPSRLTKNDRVAGSPSLFGSLGRRPLVESAAAAGSGPSKSPIQEADSDQEDSKHLRLSGLASTSGLEVSNPIFAGPDSDEE</sequence>
<dbReference type="WBParaSite" id="maker-unitig_40644-snap-gene-0.2-mRNA-1">
    <property type="protein sequence ID" value="maker-unitig_40644-snap-gene-0.2-mRNA-1"/>
    <property type="gene ID" value="maker-unitig_40644-snap-gene-0.2"/>
</dbReference>
<reference evidence="3" key="1">
    <citation type="submission" date="2016-11" db="UniProtKB">
        <authorList>
            <consortium name="WormBaseParasite"/>
        </authorList>
    </citation>
    <scope>IDENTIFICATION</scope>
</reference>
<evidence type="ECO:0000313" key="2">
    <source>
        <dbReference type="Proteomes" id="UP000095280"/>
    </source>
</evidence>
<feature type="region of interest" description="Disordered" evidence="1">
    <location>
        <begin position="1"/>
        <end position="85"/>
    </location>
</feature>